<evidence type="ECO:0000313" key="2">
    <source>
        <dbReference type="Proteomes" id="UP001172082"/>
    </source>
</evidence>
<name>A0ABT8KUD7_9BACT</name>
<dbReference type="Gene3D" id="3.40.50.12780">
    <property type="entry name" value="N-terminal domain of ligase-like"/>
    <property type="match status" value="1"/>
</dbReference>
<reference evidence="1" key="1">
    <citation type="submission" date="2023-06" db="EMBL/GenBank/DDBJ databases">
        <title>Genomic of Parafulvivirga corallium.</title>
        <authorList>
            <person name="Wang G."/>
        </authorList>
    </citation>
    <scope>NUCLEOTIDE SEQUENCE</scope>
    <source>
        <strain evidence="1">BMA10</strain>
    </source>
</reference>
<dbReference type="EMBL" id="JAUJEA010000006">
    <property type="protein sequence ID" value="MDN5203100.1"/>
    <property type="molecule type" value="Genomic_DNA"/>
</dbReference>
<dbReference type="PANTHER" id="PTHR36932:SF1">
    <property type="entry name" value="CAPSULAR POLYSACCHARIDE BIOSYNTHESIS PROTEIN"/>
    <property type="match status" value="1"/>
</dbReference>
<dbReference type="InterPro" id="IPR053158">
    <property type="entry name" value="CapK_Type1_Caps_Biosynth"/>
</dbReference>
<comment type="caution">
    <text evidence="1">The sequence shown here is derived from an EMBL/GenBank/DDBJ whole genome shotgun (WGS) entry which is preliminary data.</text>
</comment>
<dbReference type="InterPro" id="IPR042099">
    <property type="entry name" value="ANL_N_sf"/>
</dbReference>
<proteinExistence type="predicted"/>
<dbReference type="Proteomes" id="UP001172082">
    <property type="component" value="Unassembled WGS sequence"/>
</dbReference>
<gene>
    <name evidence="1" type="ORF">QQ008_17050</name>
</gene>
<dbReference type="PANTHER" id="PTHR36932">
    <property type="entry name" value="CAPSULAR POLYSACCHARIDE BIOSYNTHESIS PROTEIN"/>
    <property type="match status" value="1"/>
</dbReference>
<organism evidence="1 2">
    <name type="scientific">Splendidivirga corallicola</name>
    <dbReference type="NCBI Taxonomy" id="3051826"/>
    <lineage>
        <taxon>Bacteria</taxon>
        <taxon>Pseudomonadati</taxon>
        <taxon>Bacteroidota</taxon>
        <taxon>Cytophagia</taxon>
        <taxon>Cytophagales</taxon>
        <taxon>Splendidivirgaceae</taxon>
        <taxon>Splendidivirga</taxon>
    </lineage>
</organism>
<accession>A0ABT8KUD7</accession>
<protein>
    <recommendedName>
        <fullName evidence="3">Phenylacetate--CoA ligase family protein</fullName>
    </recommendedName>
</protein>
<dbReference type="RefSeq" id="WP_346753122.1">
    <property type="nucleotide sequence ID" value="NZ_JAUJEA010000006.1"/>
</dbReference>
<evidence type="ECO:0008006" key="3">
    <source>
        <dbReference type="Google" id="ProtNLM"/>
    </source>
</evidence>
<keyword evidence="2" id="KW-1185">Reference proteome</keyword>
<evidence type="ECO:0000313" key="1">
    <source>
        <dbReference type="EMBL" id="MDN5203100.1"/>
    </source>
</evidence>
<sequence>MTISKKYVHLNAFIQLKKMQAGVPANAEELKKLQFRKLKKLVTHAYSNFDFYRDLMDSAKFDPQKFKELEELSLLPTISKHDYREFIDYQLEKYPGKYKGYFEDHTSGSTGVPLRVYRSWNERAYLLSKFLRVFFDNGYGIFDTTFGILAPTRFRKRDSVFQKLGVMPRVSVPYTESGEKLVQKFVESEADVLYGNISSLVQMAHYIEENNISIKPLKFYISTGEELDESSRPILHRVFGENLINHYGSIEFSTLAYRRKGEDYLHFNHDTNLLEVLDQHGNKCSQGRNVVTDFHIYSFPMIRYELGDHVETVDRDGFTMIRKIRGREDDKLKMKDGSKKSSYFIFEVFGKDLQIKQYKVIQEDFDFVRAEVVLRDQNKEQILEKDIVERFNKFVGEGIKLKIDYVNEIGPEPNGKLTKFVSRIPEKA</sequence>
<dbReference type="SUPFAM" id="SSF56801">
    <property type="entry name" value="Acetyl-CoA synthetase-like"/>
    <property type="match status" value="1"/>
</dbReference>